<name>A0A9W7DKD2_AMBMO</name>
<evidence type="ECO:0000256" key="1">
    <source>
        <dbReference type="SAM" id="MobiDB-lite"/>
    </source>
</evidence>
<evidence type="ECO:0000313" key="3">
    <source>
        <dbReference type="Proteomes" id="UP001165063"/>
    </source>
</evidence>
<accession>A0A9W7DKD2</accession>
<dbReference type="Proteomes" id="UP001165063">
    <property type="component" value="Unassembled WGS sequence"/>
</dbReference>
<feature type="compositionally biased region" description="Polar residues" evidence="1">
    <location>
        <begin position="125"/>
        <end position="175"/>
    </location>
</feature>
<organism evidence="2 3">
    <name type="scientific">Ambrosiozyma monospora</name>
    <name type="common">Yeast</name>
    <name type="synonym">Endomycopsis monosporus</name>
    <dbReference type="NCBI Taxonomy" id="43982"/>
    <lineage>
        <taxon>Eukaryota</taxon>
        <taxon>Fungi</taxon>
        <taxon>Dikarya</taxon>
        <taxon>Ascomycota</taxon>
        <taxon>Saccharomycotina</taxon>
        <taxon>Pichiomycetes</taxon>
        <taxon>Pichiales</taxon>
        <taxon>Pichiaceae</taxon>
        <taxon>Ambrosiozyma</taxon>
    </lineage>
</organism>
<sequence>MRTIETAIILLSRIILIHKSFLVELILERSVNIQRDVLILNLTKLFKNRIMDKNLKLKNLLYDVLVSIKLQISETIMNQQQPQLQQLQQQPTQSHLQQQSLTHHGSSSSSSLNVQQQQQQHTPQMMTLSKTPVSTSFLSPTNSPMPSTQAQFNNDGRNSSLVPGTPGLRNSSISGSTMVNRTSVVGVGRSRHGTIAGVGSNMNSQFGGARGANGVGSVVGGSGARVGTITIGGVGGGLINISPPNFNNKLHFLLDQFDLVDQLPESNKRYFLIDSSGLNNSMVRFNLKKFEMIEDSSPSVGNNDSFVSLSYFDTFIEKKNPK</sequence>
<feature type="compositionally biased region" description="Low complexity" evidence="1">
    <location>
        <begin position="83"/>
        <end position="124"/>
    </location>
</feature>
<evidence type="ECO:0000313" key="2">
    <source>
        <dbReference type="EMBL" id="GMG56009.1"/>
    </source>
</evidence>
<dbReference type="EMBL" id="BSXU01006614">
    <property type="protein sequence ID" value="GMG56009.1"/>
    <property type="molecule type" value="Genomic_DNA"/>
</dbReference>
<reference evidence="2" key="1">
    <citation type="submission" date="2023-04" db="EMBL/GenBank/DDBJ databases">
        <title>Ambrosiozyma monospora NBRC 1965.</title>
        <authorList>
            <person name="Ichikawa N."/>
            <person name="Sato H."/>
            <person name="Tonouchi N."/>
        </authorList>
    </citation>
    <scope>NUCLEOTIDE SEQUENCE</scope>
    <source>
        <strain evidence="2">NBRC 1965</strain>
    </source>
</reference>
<dbReference type="AlphaFoldDB" id="A0A9W7DKD2"/>
<keyword evidence="3" id="KW-1185">Reference proteome</keyword>
<proteinExistence type="predicted"/>
<feature type="region of interest" description="Disordered" evidence="1">
    <location>
        <begin position="83"/>
        <end position="175"/>
    </location>
</feature>
<comment type="caution">
    <text evidence="2">The sequence shown here is derived from an EMBL/GenBank/DDBJ whole genome shotgun (WGS) entry which is preliminary data.</text>
</comment>
<protein>
    <submittedName>
        <fullName evidence="2">Unnamed protein product</fullName>
    </submittedName>
</protein>
<gene>
    <name evidence="2" type="ORF">Amon01_000807800</name>
</gene>